<sequence length="378" mass="43829">MPKILFLTTSHSYDDDRIFYHQAKTLRAQGFEVKICSLYADYKGVIEGIEVEAYSVLSESIETKMETFRKVCYLFEPDTIICSEPLAVVAVKRYVKERKVSCIYDVTEWYPAMSMLEVYPYPSKLFHAVKFFLIQLYAGFLSTHFIFGETTKKFPLAYLFWFKKQMILPYYPDPGYIKESIKTLQPDTLTLCYTGMISEDKGIGNFFKAVDNVRKKLPGLNLTILLVGATRKESDELYFSKLLSQYAFEGIEIVKPVPFEHFTETFAKADICFDLREFNFENHHSLPIKLFYFMGAGKPVIYSNLKGIREHMGSLTFGHLVDPGNAGQISDIIISYIENPELYDIHASNARKEFMNRYNWKMISDSFVDFVKRSIDKN</sequence>
<proteinExistence type="predicted"/>
<evidence type="ECO:0000259" key="3">
    <source>
        <dbReference type="Pfam" id="PF00534"/>
    </source>
</evidence>
<evidence type="ECO:0000256" key="2">
    <source>
        <dbReference type="ARBA" id="ARBA00022679"/>
    </source>
</evidence>
<name>A0A0G3M5N1_CHRGL</name>
<dbReference type="KEGG" id="cgn:OK18_06580"/>
<dbReference type="AlphaFoldDB" id="A0A0G3M5N1"/>
<dbReference type="PANTHER" id="PTHR12526">
    <property type="entry name" value="GLYCOSYLTRANSFERASE"/>
    <property type="match status" value="1"/>
</dbReference>
<evidence type="ECO:0000313" key="5">
    <source>
        <dbReference type="Proteomes" id="UP000035213"/>
    </source>
</evidence>
<dbReference type="Gene3D" id="3.40.50.2000">
    <property type="entry name" value="Glycogen Phosphorylase B"/>
    <property type="match status" value="1"/>
</dbReference>
<reference evidence="4 5" key="1">
    <citation type="submission" date="2014-11" db="EMBL/GenBank/DDBJ databases">
        <authorList>
            <person name="Park G.-S."/>
            <person name="Hong S.-J."/>
            <person name="Jung B.K."/>
            <person name="Khan A.R."/>
            <person name="Kwak Y."/>
            <person name="Shin J.-H."/>
        </authorList>
    </citation>
    <scope>NUCLEOTIDE SEQUENCE [LARGE SCALE GENOMIC DNA]</scope>
    <source>
        <strain evidence="4 5">DSM 27622</strain>
    </source>
</reference>
<keyword evidence="2 4" id="KW-0808">Transferase</keyword>
<dbReference type="SUPFAM" id="SSF53756">
    <property type="entry name" value="UDP-Glycosyltransferase/glycogen phosphorylase"/>
    <property type="match status" value="1"/>
</dbReference>
<protein>
    <submittedName>
        <fullName evidence="4">Glycosyl transferase family 1</fullName>
    </submittedName>
</protein>
<dbReference type="STRING" id="1324352.OK18_06580"/>
<dbReference type="GO" id="GO:0016757">
    <property type="term" value="F:glycosyltransferase activity"/>
    <property type="evidence" value="ECO:0007669"/>
    <property type="project" value="UniProtKB-KW"/>
</dbReference>
<dbReference type="EMBL" id="CP009928">
    <property type="protein sequence ID" value="AKK72342.1"/>
    <property type="molecule type" value="Genomic_DNA"/>
</dbReference>
<keyword evidence="1" id="KW-0328">Glycosyltransferase</keyword>
<dbReference type="PATRIC" id="fig|1324352.5.peg.1392"/>
<dbReference type="InterPro" id="IPR001296">
    <property type="entry name" value="Glyco_trans_1"/>
</dbReference>
<dbReference type="Proteomes" id="UP000035213">
    <property type="component" value="Chromosome"/>
</dbReference>
<evidence type="ECO:0000256" key="1">
    <source>
        <dbReference type="ARBA" id="ARBA00022676"/>
    </source>
</evidence>
<dbReference type="Pfam" id="PF00534">
    <property type="entry name" value="Glycos_transf_1"/>
    <property type="match status" value="1"/>
</dbReference>
<dbReference type="RefSeq" id="WP_050019793.1">
    <property type="nucleotide sequence ID" value="NZ_CP009928.1"/>
</dbReference>
<dbReference type="PANTHER" id="PTHR12526:SF629">
    <property type="entry name" value="TEICHURONIC ACID BIOSYNTHESIS GLYCOSYLTRANSFERASE TUAH-RELATED"/>
    <property type="match status" value="1"/>
</dbReference>
<accession>A0A0G3M5N1</accession>
<feature type="domain" description="Glycosyl transferase family 1" evidence="3">
    <location>
        <begin position="185"/>
        <end position="352"/>
    </location>
</feature>
<evidence type="ECO:0000313" key="4">
    <source>
        <dbReference type="EMBL" id="AKK72342.1"/>
    </source>
</evidence>
<dbReference type="OrthoDB" id="9813214at2"/>
<gene>
    <name evidence="4" type="ORF">OK18_06580</name>
</gene>
<organism evidence="4 5">
    <name type="scientific">Chryseobacterium gallinarum</name>
    <dbReference type="NCBI Taxonomy" id="1324352"/>
    <lineage>
        <taxon>Bacteria</taxon>
        <taxon>Pseudomonadati</taxon>
        <taxon>Bacteroidota</taxon>
        <taxon>Flavobacteriia</taxon>
        <taxon>Flavobacteriales</taxon>
        <taxon>Weeksellaceae</taxon>
        <taxon>Chryseobacterium group</taxon>
        <taxon>Chryseobacterium</taxon>
    </lineage>
</organism>